<sequence length="72" mass="7868">MGVDMGGPQLYFQASSARGSHFFCRLGLSTTASEDGRPLSISYSALLRAGERQQKDAEPRARAVHETTRLPE</sequence>
<dbReference type="Proteomes" id="UP000801864">
    <property type="component" value="Unassembled WGS sequence"/>
</dbReference>
<protein>
    <submittedName>
        <fullName evidence="2">Uncharacterized protein</fullName>
    </submittedName>
</protein>
<accession>A0A9P4XN98</accession>
<keyword evidence="3" id="KW-1185">Reference proteome</keyword>
<evidence type="ECO:0000256" key="1">
    <source>
        <dbReference type="SAM" id="MobiDB-lite"/>
    </source>
</evidence>
<evidence type="ECO:0000313" key="3">
    <source>
        <dbReference type="Proteomes" id="UP000801864"/>
    </source>
</evidence>
<dbReference type="AlphaFoldDB" id="A0A9P4XN98"/>
<evidence type="ECO:0000313" key="2">
    <source>
        <dbReference type="EMBL" id="KAF3074873.1"/>
    </source>
</evidence>
<organism evidence="2 3">
    <name type="scientific">Trichoderma lentiforme</name>
    <dbReference type="NCBI Taxonomy" id="1567552"/>
    <lineage>
        <taxon>Eukaryota</taxon>
        <taxon>Fungi</taxon>
        <taxon>Dikarya</taxon>
        <taxon>Ascomycota</taxon>
        <taxon>Pezizomycotina</taxon>
        <taxon>Sordariomycetes</taxon>
        <taxon>Hypocreomycetidae</taxon>
        <taxon>Hypocreales</taxon>
        <taxon>Hypocreaceae</taxon>
        <taxon>Trichoderma</taxon>
    </lineage>
</organism>
<gene>
    <name evidence="2" type="ORF">CFAM422_002586</name>
</gene>
<proteinExistence type="predicted"/>
<dbReference type="EMBL" id="QLNT01000004">
    <property type="protein sequence ID" value="KAF3074873.1"/>
    <property type="molecule type" value="Genomic_DNA"/>
</dbReference>
<feature type="region of interest" description="Disordered" evidence="1">
    <location>
        <begin position="50"/>
        <end position="72"/>
    </location>
</feature>
<comment type="caution">
    <text evidence="2">The sequence shown here is derived from an EMBL/GenBank/DDBJ whole genome shotgun (WGS) entry which is preliminary data.</text>
</comment>
<reference evidence="2 3" key="1">
    <citation type="submission" date="2018-06" db="EMBL/GenBank/DDBJ databases">
        <title>Genome analysis of cellulolytic fungus Trichoderma lentiforme CFAM-422.</title>
        <authorList>
            <person name="Steindorff A.S."/>
            <person name="Formighieri E.F."/>
            <person name="Midorikawa G.E.O."/>
            <person name="Tamietti M.S."/>
            <person name="Ramos E.Z."/>
            <person name="Silva A.S."/>
            <person name="Bon E.P.S."/>
            <person name="Mendes T.D."/>
            <person name="Damaso M.C.T."/>
            <person name="Favaro L.C.L."/>
        </authorList>
    </citation>
    <scope>NUCLEOTIDE SEQUENCE [LARGE SCALE GENOMIC DNA]</scope>
    <source>
        <strain evidence="2 3">CFAM-422</strain>
    </source>
</reference>
<name>A0A9P4XN98_9HYPO</name>